<sequence>MGVALMGTRNATDILPVIVAKDRGTSWKPVSLLNEFETPVTESVRE</sequence>
<dbReference type="Proteomes" id="UP000036367">
    <property type="component" value="Unassembled WGS sequence"/>
</dbReference>
<reference evidence="1" key="1">
    <citation type="submission" date="2015-05" db="EMBL/GenBank/DDBJ databases">
        <title>Permanent draft genome of Rhodopirellula islandicus K833.</title>
        <authorList>
            <person name="Kizina J."/>
            <person name="Richter M."/>
            <person name="Glockner F.O."/>
            <person name="Harder J."/>
        </authorList>
    </citation>
    <scope>NUCLEOTIDE SEQUENCE [LARGE SCALE GENOMIC DNA]</scope>
    <source>
        <strain evidence="1">K833</strain>
    </source>
</reference>
<evidence type="ECO:0000313" key="2">
    <source>
        <dbReference type="Proteomes" id="UP000036367"/>
    </source>
</evidence>
<protein>
    <submittedName>
        <fullName evidence="1">Uncharacterized protein</fullName>
    </submittedName>
</protein>
<proteinExistence type="predicted"/>
<gene>
    <name evidence="1" type="ORF">RISK_002160</name>
</gene>
<organism evidence="1 2">
    <name type="scientific">Rhodopirellula islandica</name>
    <dbReference type="NCBI Taxonomy" id="595434"/>
    <lineage>
        <taxon>Bacteria</taxon>
        <taxon>Pseudomonadati</taxon>
        <taxon>Planctomycetota</taxon>
        <taxon>Planctomycetia</taxon>
        <taxon>Pirellulales</taxon>
        <taxon>Pirellulaceae</taxon>
        <taxon>Rhodopirellula</taxon>
    </lineage>
</organism>
<dbReference type="EMBL" id="LECT01000017">
    <property type="protein sequence ID" value="KLU05528.1"/>
    <property type="molecule type" value="Genomic_DNA"/>
</dbReference>
<name>A0A0J1BG66_RHOIS</name>
<keyword evidence="2" id="KW-1185">Reference proteome</keyword>
<dbReference type="AlphaFoldDB" id="A0A0J1BG66"/>
<accession>A0A0J1BG66</accession>
<evidence type="ECO:0000313" key="1">
    <source>
        <dbReference type="EMBL" id="KLU05528.1"/>
    </source>
</evidence>
<comment type="caution">
    <text evidence="1">The sequence shown here is derived from an EMBL/GenBank/DDBJ whole genome shotgun (WGS) entry which is preliminary data.</text>
</comment>